<keyword evidence="1" id="KW-0812">Transmembrane</keyword>
<reference evidence="3 4" key="1">
    <citation type="submission" date="2019-07" db="EMBL/GenBank/DDBJ databases">
        <title>Draft genome assembly of a fouling barnacle, Amphibalanus amphitrite (Darwin, 1854): The first reference genome for Thecostraca.</title>
        <authorList>
            <person name="Kim W."/>
        </authorList>
    </citation>
    <scope>NUCLEOTIDE SEQUENCE [LARGE SCALE GENOMIC DNA]</scope>
    <source>
        <strain evidence="3">SNU_AA5</strain>
        <tissue evidence="3">Soma without cirri and trophi</tissue>
    </source>
</reference>
<protein>
    <submittedName>
        <fullName evidence="3">Uncharacterized protein</fullName>
    </submittedName>
</protein>
<dbReference type="AlphaFoldDB" id="A0A6A4WWJ4"/>
<evidence type="ECO:0000313" key="4">
    <source>
        <dbReference type="Proteomes" id="UP000440578"/>
    </source>
</evidence>
<keyword evidence="1" id="KW-1133">Transmembrane helix</keyword>
<feature type="transmembrane region" description="Helical" evidence="1">
    <location>
        <begin position="72"/>
        <end position="91"/>
    </location>
</feature>
<keyword evidence="4" id="KW-1185">Reference proteome</keyword>
<name>A0A6A4WWJ4_AMPAM</name>
<accession>A0A6A4WWJ4</accession>
<evidence type="ECO:0000313" key="3">
    <source>
        <dbReference type="EMBL" id="KAF0308234.1"/>
    </source>
</evidence>
<keyword evidence="1" id="KW-0472">Membrane</keyword>
<sequence length="112" mass="11558">MEPLAPLALAAALLSRAHGRAINCTFSGNDTDIDLGSAAGIVTDDLFNATSTNGTCADVGADEGNDLGMVKVGVLTAVLVVVMISTCRLLFKMYAQFGMRDSPDGTDKAFGE</sequence>
<evidence type="ECO:0000256" key="1">
    <source>
        <dbReference type="SAM" id="Phobius"/>
    </source>
</evidence>
<dbReference type="EMBL" id="VIIS01000505">
    <property type="protein sequence ID" value="KAF0308234.1"/>
    <property type="molecule type" value="Genomic_DNA"/>
</dbReference>
<dbReference type="Proteomes" id="UP000440578">
    <property type="component" value="Unassembled WGS sequence"/>
</dbReference>
<feature type="signal peptide" evidence="2">
    <location>
        <begin position="1"/>
        <end position="19"/>
    </location>
</feature>
<evidence type="ECO:0000256" key="2">
    <source>
        <dbReference type="SAM" id="SignalP"/>
    </source>
</evidence>
<proteinExistence type="predicted"/>
<organism evidence="3 4">
    <name type="scientific">Amphibalanus amphitrite</name>
    <name type="common">Striped barnacle</name>
    <name type="synonym">Balanus amphitrite</name>
    <dbReference type="NCBI Taxonomy" id="1232801"/>
    <lineage>
        <taxon>Eukaryota</taxon>
        <taxon>Metazoa</taxon>
        <taxon>Ecdysozoa</taxon>
        <taxon>Arthropoda</taxon>
        <taxon>Crustacea</taxon>
        <taxon>Multicrustacea</taxon>
        <taxon>Cirripedia</taxon>
        <taxon>Thoracica</taxon>
        <taxon>Thoracicalcarea</taxon>
        <taxon>Balanomorpha</taxon>
        <taxon>Balanoidea</taxon>
        <taxon>Balanidae</taxon>
        <taxon>Amphibalaninae</taxon>
        <taxon>Amphibalanus</taxon>
    </lineage>
</organism>
<gene>
    <name evidence="3" type="ORF">FJT64_020518</name>
</gene>
<keyword evidence="2" id="KW-0732">Signal</keyword>
<comment type="caution">
    <text evidence="3">The sequence shown here is derived from an EMBL/GenBank/DDBJ whole genome shotgun (WGS) entry which is preliminary data.</text>
</comment>
<feature type="chain" id="PRO_5025451087" evidence="2">
    <location>
        <begin position="20"/>
        <end position="112"/>
    </location>
</feature>